<protein>
    <submittedName>
        <fullName evidence="2">Uncharacterized protein</fullName>
    </submittedName>
</protein>
<evidence type="ECO:0000313" key="2">
    <source>
        <dbReference type="EMBL" id="TGO63111.1"/>
    </source>
</evidence>
<accession>A0A4Z1INH3</accession>
<dbReference type="Proteomes" id="UP000297527">
    <property type="component" value="Unassembled WGS sequence"/>
</dbReference>
<name>A0A4Z1INH3_9HELO</name>
<dbReference type="EMBL" id="PQXN01000015">
    <property type="protein sequence ID" value="TGO63111.1"/>
    <property type="molecule type" value="Genomic_DNA"/>
</dbReference>
<organism evidence="2 3">
    <name type="scientific">Botryotinia convoluta</name>
    <dbReference type="NCBI Taxonomy" id="54673"/>
    <lineage>
        <taxon>Eukaryota</taxon>
        <taxon>Fungi</taxon>
        <taxon>Dikarya</taxon>
        <taxon>Ascomycota</taxon>
        <taxon>Pezizomycotina</taxon>
        <taxon>Leotiomycetes</taxon>
        <taxon>Helotiales</taxon>
        <taxon>Sclerotiniaceae</taxon>
        <taxon>Botryotinia</taxon>
    </lineage>
</organism>
<sequence length="212" mass="24394">MKKLGIVSKTNIESTSPNINQLYHTQNYNPTISLTYHVRSVACARIKNYHLSPPLVVLSTSRIKAASLLFTSRPCFNHGSLTNISNRLRTDTTSKKRASPGEGKRHQNNQETKRFKSAGKSFDNLGFDVEEIKEIIKLTKRFIKKGGKMLTRRTSTSTRGSLLWFNFLQKSLKKNEKFDSIKDKENLYLEIGKLIKHQEAEEDEEEEEEEEE</sequence>
<gene>
    <name evidence="2" type="ORF">BCON_0015g00400</name>
</gene>
<feature type="region of interest" description="Disordered" evidence="1">
    <location>
        <begin position="86"/>
        <end position="115"/>
    </location>
</feature>
<evidence type="ECO:0000256" key="1">
    <source>
        <dbReference type="SAM" id="MobiDB-lite"/>
    </source>
</evidence>
<dbReference type="AlphaFoldDB" id="A0A4Z1INH3"/>
<proteinExistence type="predicted"/>
<comment type="caution">
    <text evidence="2">The sequence shown here is derived from an EMBL/GenBank/DDBJ whole genome shotgun (WGS) entry which is preliminary data.</text>
</comment>
<keyword evidence="3" id="KW-1185">Reference proteome</keyword>
<evidence type="ECO:0000313" key="3">
    <source>
        <dbReference type="Proteomes" id="UP000297527"/>
    </source>
</evidence>
<reference evidence="2 3" key="1">
    <citation type="submission" date="2017-12" db="EMBL/GenBank/DDBJ databases">
        <title>Comparative genomics of Botrytis spp.</title>
        <authorList>
            <person name="Valero-Jimenez C.A."/>
            <person name="Tapia P."/>
            <person name="Veloso J."/>
            <person name="Silva-Moreno E."/>
            <person name="Staats M."/>
            <person name="Valdes J.H."/>
            <person name="Van Kan J.A.L."/>
        </authorList>
    </citation>
    <scope>NUCLEOTIDE SEQUENCE [LARGE SCALE GENOMIC DNA]</scope>
    <source>
        <strain evidence="2 3">MUCL11595</strain>
    </source>
</reference>